<name>A0A229RMV1_AMYAL</name>
<dbReference type="EMBL" id="NMQU01000068">
    <property type="protein sequence ID" value="OXM47973.1"/>
    <property type="molecule type" value="Genomic_DNA"/>
</dbReference>
<accession>A0A229RMV1</accession>
<feature type="transmembrane region" description="Helical" evidence="1">
    <location>
        <begin position="62"/>
        <end position="84"/>
    </location>
</feature>
<dbReference type="Proteomes" id="UP000215563">
    <property type="component" value="Unassembled WGS sequence"/>
</dbReference>
<keyword evidence="1" id="KW-1133">Transmembrane helix</keyword>
<keyword evidence="1" id="KW-0472">Membrane</keyword>
<gene>
    <name evidence="2" type="ORF">CFP75_23010</name>
</gene>
<evidence type="ECO:0000313" key="2">
    <source>
        <dbReference type="EMBL" id="OXM47973.1"/>
    </source>
</evidence>
<evidence type="ECO:0000313" key="3">
    <source>
        <dbReference type="Proteomes" id="UP000215563"/>
    </source>
</evidence>
<comment type="caution">
    <text evidence="2">The sequence shown here is derived from an EMBL/GenBank/DDBJ whole genome shotgun (WGS) entry which is preliminary data.</text>
</comment>
<proteinExistence type="predicted"/>
<sequence>MDIELLTRHRISVEIHRAVAKVGFELGTCPSQRFSFSLGATESGRADGVRFHAQTVRGSAGAYPGGLLFVSCLVAMPAVAVALLRRRWLRVLQRLVNVVDRPFGTPARSLRLPFFARRGPVARSRSTDGTAITRIVGDALAPSVDVVRVFIRCISVSIRAFLII</sequence>
<keyword evidence="1" id="KW-0812">Transmembrane</keyword>
<dbReference type="AlphaFoldDB" id="A0A229RMV1"/>
<organism evidence="2 3">
    <name type="scientific">Amycolatopsis alba DSM 44262</name>
    <dbReference type="NCBI Taxonomy" id="1125972"/>
    <lineage>
        <taxon>Bacteria</taxon>
        <taxon>Bacillati</taxon>
        <taxon>Actinomycetota</taxon>
        <taxon>Actinomycetes</taxon>
        <taxon>Pseudonocardiales</taxon>
        <taxon>Pseudonocardiaceae</taxon>
        <taxon>Amycolatopsis</taxon>
    </lineage>
</organism>
<protein>
    <submittedName>
        <fullName evidence="2">Uncharacterized protein</fullName>
    </submittedName>
</protein>
<evidence type="ECO:0000256" key="1">
    <source>
        <dbReference type="SAM" id="Phobius"/>
    </source>
</evidence>
<reference evidence="2 3" key="1">
    <citation type="submission" date="2017-07" db="EMBL/GenBank/DDBJ databases">
        <title>Amycolatopsis alba DSM 44262 Genome sequencing and assembly.</title>
        <authorList>
            <person name="Kaur N."/>
            <person name="Mayilraj S."/>
        </authorList>
    </citation>
    <scope>NUCLEOTIDE SEQUENCE [LARGE SCALE GENOMIC DNA]</scope>
    <source>
        <strain evidence="2 3">DSM 44262</strain>
    </source>
</reference>
<keyword evidence="3" id="KW-1185">Reference proteome</keyword>